<proteinExistence type="inferred from homology"/>
<dbReference type="AlphaFoldDB" id="A0A372G6S1"/>
<evidence type="ECO:0000256" key="1">
    <source>
        <dbReference type="ARBA" id="ARBA00009013"/>
    </source>
</evidence>
<dbReference type="PANTHER" id="PTHR33495">
    <property type="entry name" value="ANTI-SIGMA FACTOR ANTAGONIST TM_1081-RELATED-RELATED"/>
    <property type="match status" value="1"/>
</dbReference>
<evidence type="ECO:0000256" key="2">
    <source>
        <dbReference type="RuleBase" id="RU003749"/>
    </source>
</evidence>
<dbReference type="SUPFAM" id="SSF52091">
    <property type="entry name" value="SpoIIaa-like"/>
    <property type="match status" value="1"/>
</dbReference>
<dbReference type="Gene3D" id="3.30.750.24">
    <property type="entry name" value="STAS domain"/>
    <property type="match status" value="1"/>
</dbReference>
<accession>A0A372G6S1</accession>
<sequence length="167" mass="17436">MTDQTRPARRPGRRGPEVRCRNVPTAPVPSESSVPVAVPGVRDPGSADPLTVEIARVRGDTAVVAVAGEIDLRTADTLRARLVEIHGEGSRRIVADFAGVPFCDAAGLGALVAAHNRISVSGGEIALARVRPAQARLLSITGLDRLFAVHADVTGALTDHDPSTTSR</sequence>
<comment type="caution">
    <text evidence="5">The sequence shown here is derived from an EMBL/GenBank/DDBJ whole genome shotgun (WGS) entry which is preliminary data.</text>
</comment>
<reference evidence="5 6" key="1">
    <citation type="submission" date="2018-08" db="EMBL/GenBank/DDBJ databases">
        <title>Actinomadura spongicola sp. nov., isolated from marine sponge Leucetta chagosensis.</title>
        <authorList>
            <person name="Li L."/>
            <person name="Lin H.W."/>
        </authorList>
    </citation>
    <scope>NUCLEOTIDE SEQUENCE [LARGE SCALE GENOMIC DNA]</scope>
    <source>
        <strain evidence="5 6">LHW52907</strain>
    </source>
</reference>
<dbReference type="PROSITE" id="PS50801">
    <property type="entry name" value="STAS"/>
    <property type="match status" value="1"/>
</dbReference>
<dbReference type="InterPro" id="IPR003658">
    <property type="entry name" value="Anti-sigma_ant"/>
</dbReference>
<comment type="similarity">
    <text evidence="1 2">Belongs to the anti-sigma-factor antagonist family.</text>
</comment>
<keyword evidence="6" id="KW-1185">Reference proteome</keyword>
<evidence type="ECO:0000313" key="5">
    <source>
        <dbReference type="EMBL" id="RFS81085.1"/>
    </source>
</evidence>
<dbReference type="EMBL" id="QVNQ01000016">
    <property type="protein sequence ID" value="RFS81085.1"/>
    <property type="molecule type" value="Genomic_DNA"/>
</dbReference>
<dbReference type="CDD" id="cd07043">
    <property type="entry name" value="STAS_anti-anti-sigma_factors"/>
    <property type="match status" value="1"/>
</dbReference>
<dbReference type="Pfam" id="PF01740">
    <property type="entry name" value="STAS"/>
    <property type="match status" value="1"/>
</dbReference>
<dbReference type="InterPro" id="IPR036513">
    <property type="entry name" value="STAS_dom_sf"/>
</dbReference>
<organism evidence="5 6">
    <name type="scientific">Actinomadura spongiicola</name>
    <dbReference type="NCBI Taxonomy" id="2303421"/>
    <lineage>
        <taxon>Bacteria</taxon>
        <taxon>Bacillati</taxon>
        <taxon>Actinomycetota</taxon>
        <taxon>Actinomycetes</taxon>
        <taxon>Streptosporangiales</taxon>
        <taxon>Thermomonosporaceae</taxon>
        <taxon>Actinomadura</taxon>
    </lineage>
</organism>
<evidence type="ECO:0000259" key="4">
    <source>
        <dbReference type="PROSITE" id="PS50801"/>
    </source>
</evidence>
<protein>
    <recommendedName>
        <fullName evidence="2">Anti-sigma factor antagonist</fullName>
    </recommendedName>
</protein>
<feature type="compositionally biased region" description="Low complexity" evidence="3">
    <location>
        <begin position="21"/>
        <end position="39"/>
    </location>
</feature>
<dbReference type="Proteomes" id="UP000262882">
    <property type="component" value="Unassembled WGS sequence"/>
</dbReference>
<gene>
    <name evidence="5" type="ORF">D0T12_33520</name>
</gene>
<evidence type="ECO:0000313" key="6">
    <source>
        <dbReference type="Proteomes" id="UP000262882"/>
    </source>
</evidence>
<dbReference type="GO" id="GO:0043856">
    <property type="term" value="F:anti-sigma factor antagonist activity"/>
    <property type="evidence" value="ECO:0007669"/>
    <property type="project" value="InterPro"/>
</dbReference>
<dbReference type="InterPro" id="IPR002645">
    <property type="entry name" value="STAS_dom"/>
</dbReference>
<name>A0A372G6S1_9ACTN</name>
<dbReference type="NCBIfam" id="TIGR00377">
    <property type="entry name" value="ant_ant_sig"/>
    <property type="match status" value="1"/>
</dbReference>
<dbReference type="OrthoDB" id="3622319at2"/>
<evidence type="ECO:0000256" key="3">
    <source>
        <dbReference type="SAM" id="MobiDB-lite"/>
    </source>
</evidence>
<feature type="domain" description="STAS" evidence="4">
    <location>
        <begin position="51"/>
        <end position="160"/>
    </location>
</feature>
<feature type="region of interest" description="Disordered" evidence="3">
    <location>
        <begin position="1"/>
        <end position="42"/>
    </location>
</feature>
<dbReference type="PANTHER" id="PTHR33495:SF2">
    <property type="entry name" value="ANTI-SIGMA FACTOR ANTAGONIST TM_1081-RELATED"/>
    <property type="match status" value="1"/>
</dbReference>